<protein>
    <submittedName>
        <fullName evidence="5">AraC family transcriptional regulator</fullName>
    </submittedName>
</protein>
<dbReference type="Pfam" id="PF12833">
    <property type="entry name" value="HTH_18"/>
    <property type="match status" value="1"/>
</dbReference>
<proteinExistence type="predicted"/>
<dbReference type="CDD" id="cd03137">
    <property type="entry name" value="GATase1_AraC_1"/>
    <property type="match status" value="1"/>
</dbReference>
<dbReference type="PROSITE" id="PS00041">
    <property type="entry name" value="HTH_ARAC_FAMILY_1"/>
    <property type="match status" value="1"/>
</dbReference>
<dbReference type="Proteomes" id="UP000611640">
    <property type="component" value="Chromosome"/>
</dbReference>
<dbReference type="PANTHER" id="PTHR43130:SF3">
    <property type="entry name" value="HTH-TYPE TRANSCRIPTIONAL REGULATOR RV1931C"/>
    <property type="match status" value="1"/>
</dbReference>
<evidence type="ECO:0000313" key="6">
    <source>
        <dbReference type="Proteomes" id="UP000611640"/>
    </source>
</evidence>
<evidence type="ECO:0000259" key="4">
    <source>
        <dbReference type="PROSITE" id="PS01124"/>
    </source>
</evidence>
<dbReference type="InterPro" id="IPR018060">
    <property type="entry name" value="HTH_AraC"/>
</dbReference>
<keyword evidence="6" id="KW-1185">Reference proteome</keyword>
<dbReference type="InterPro" id="IPR002818">
    <property type="entry name" value="DJ-1/PfpI"/>
</dbReference>
<dbReference type="Gene3D" id="1.10.10.60">
    <property type="entry name" value="Homeodomain-like"/>
    <property type="match status" value="1"/>
</dbReference>
<dbReference type="SUPFAM" id="SSF52317">
    <property type="entry name" value="Class I glutamine amidotransferase-like"/>
    <property type="match status" value="1"/>
</dbReference>
<dbReference type="InterPro" id="IPR029062">
    <property type="entry name" value="Class_I_gatase-like"/>
</dbReference>
<dbReference type="EMBL" id="AP023355">
    <property type="protein sequence ID" value="BCJ34288.1"/>
    <property type="molecule type" value="Genomic_DNA"/>
</dbReference>
<dbReference type="GO" id="GO:0003700">
    <property type="term" value="F:DNA-binding transcription factor activity"/>
    <property type="evidence" value="ECO:0007669"/>
    <property type="project" value="InterPro"/>
</dbReference>
<evidence type="ECO:0000256" key="3">
    <source>
        <dbReference type="ARBA" id="ARBA00023163"/>
    </source>
</evidence>
<dbReference type="PANTHER" id="PTHR43130">
    <property type="entry name" value="ARAC-FAMILY TRANSCRIPTIONAL REGULATOR"/>
    <property type="match status" value="1"/>
</dbReference>
<evidence type="ECO:0000256" key="2">
    <source>
        <dbReference type="ARBA" id="ARBA00023125"/>
    </source>
</evidence>
<gene>
    <name evidence="5" type="ORF">Athai_17910</name>
</gene>
<dbReference type="RefSeq" id="WP_203961037.1">
    <property type="nucleotide sequence ID" value="NZ_AP023355.1"/>
</dbReference>
<keyword evidence="2" id="KW-0238">DNA-binding</keyword>
<evidence type="ECO:0000313" key="5">
    <source>
        <dbReference type="EMBL" id="BCJ34288.1"/>
    </source>
</evidence>
<dbReference type="InterPro" id="IPR052158">
    <property type="entry name" value="INH-QAR"/>
</dbReference>
<dbReference type="KEGG" id="atl:Athai_17910"/>
<keyword evidence="3" id="KW-0804">Transcription</keyword>
<dbReference type="SMART" id="SM00342">
    <property type="entry name" value="HTH_ARAC"/>
    <property type="match status" value="1"/>
</dbReference>
<feature type="domain" description="HTH araC/xylS-type" evidence="4">
    <location>
        <begin position="215"/>
        <end position="313"/>
    </location>
</feature>
<organism evidence="5 6">
    <name type="scientific">Actinocatenispora thailandica</name>
    <dbReference type="NCBI Taxonomy" id="227318"/>
    <lineage>
        <taxon>Bacteria</taxon>
        <taxon>Bacillati</taxon>
        <taxon>Actinomycetota</taxon>
        <taxon>Actinomycetes</taxon>
        <taxon>Micromonosporales</taxon>
        <taxon>Micromonosporaceae</taxon>
        <taxon>Actinocatenispora</taxon>
    </lineage>
</organism>
<sequence>MRSVAVLALPDVVLFDLAIPVQVLGETLRDFGTGADGYRVRLCGLAPGPVRTGTGVPLEVGYGLDEVARADTVLVPGFGGLTEPVPAAACAALRAAYQRGGRFASICTGAFALAAAGLLDGRRAVTHWAHAPLLAQRYPSVRVDPDVLYVDEGRVLTSAGLAAGIDLCLHLIRRDLGGAAANHAARRMVVPPHRDGGQAQFIERPVPGRPGDDLAQLRRYLTEHLAEPHSLGSMAERARMSARTLTRRFRAETGQSPTRWLLEQRVRRARELLEDTDLPITAVAHRCGFASPLALREQFARRTGTTPGRYREAFGAAR</sequence>
<dbReference type="SUPFAM" id="SSF46689">
    <property type="entry name" value="Homeodomain-like"/>
    <property type="match status" value="2"/>
</dbReference>
<keyword evidence="1" id="KW-0805">Transcription regulation</keyword>
<evidence type="ECO:0000256" key="1">
    <source>
        <dbReference type="ARBA" id="ARBA00023015"/>
    </source>
</evidence>
<dbReference type="Gene3D" id="3.40.50.880">
    <property type="match status" value="1"/>
</dbReference>
<accession>A0A7R7DME2</accession>
<reference evidence="5 6" key="1">
    <citation type="submission" date="2020-08" db="EMBL/GenBank/DDBJ databases">
        <title>Whole genome shotgun sequence of Actinocatenispora thailandica NBRC 105041.</title>
        <authorList>
            <person name="Komaki H."/>
            <person name="Tamura T."/>
        </authorList>
    </citation>
    <scope>NUCLEOTIDE SEQUENCE [LARGE SCALE GENOMIC DNA]</scope>
    <source>
        <strain evidence="5 6">NBRC 105041</strain>
    </source>
</reference>
<dbReference type="GO" id="GO:0043565">
    <property type="term" value="F:sequence-specific DNA binding"/>
    <property type="evidence" value="ECO:0007669"/>
    <property type="project" value="InterPro"/>
</dbReference>
<dbReference type="PROSITE" id="PS01124">
    <property type="entry name" value="HTH_ARAC_FAMILY_2"/>
    <property type="match status" value="1"/>
</dbReference>
<dbReference type="Pfam" id="PF01965">
    <property type="entry name" value="DJ-1_PfpI"/>
    <property type="match status" value="1"/>
</dbReference>
<dbReference type="InterPro" id="IPR009057">
    <property type="entry name" value="Homeodomain-like_sf"/>
</dbReference>
<dbReference type="AlphaFoldDB" id="A0A7R7DME2"/>
<dbReference type="InterPro" id="IPR018062">
    <property type="entry name" value="HTH_AraC-typ_CS"/>
</dbReference>
<name>A0A7R7DME2_9ACTN</name>